<proteinExistence type="predicted"/>
<dbReference type="EMBL" id="CAMPGE010015418">
    <property type="protein sequence ID" value="CAI2374042.1"/>
    <property type="molecule type" value="Genomic_DNA"/>
</dbReference>
<sequence>MSKCSSRVHILDFPFLHRLFVKLCFWVMSFRLKNIWFKPVRMAGVRVNYCLKENRSFFNRNSTYFCICISFIR</sequence>
<dbReference type="AlphaFoldDB" id="A0AAD1XJW7"/>
<organism evidence="1 2">
    <name type="scientific">Euplotes crassus</name>
    <dbReference type="NCBI Taxonomy" id="5936"/>
    <lineage>
        <taxon>Eukaryota</taxon>
        <taxon>Sar</taxon>
        <taxon>Alveolata</taxon>
        <taxon>Ciliophora</taxon>
        <taxon>Intramacronucleata</taxon>
        <taxon>Spirotrichea</taxon>
        <taxon>Hypotrichia</taxon>
        <taxon>Euplotida</taxon>
        <taxon>Euplotidae</taxon>
        <taxon>Moneuplotes</taxon>
    </lineage>
</organism>
<dbReference type="Proteomes" id="UP001295684">
    <property type="component" value="Unassembled WGS sequence"/>
</dbReference>
<evidence type="ECO:0000313" key="1">
    <source>
        <dbReference type="EMBL" id="CAI2374042.1"/>
    </source>
</evidence>
<reference evidence="1" key="1">
    <citation type="submission" date="2023-07" db="EMBL/GenBank/DDBJ databases">
        <authorList>
            <consortium name="AG Swart"/>
            <person name="Singh M."/>
            <person name="Singh A."/>
            <person name="Seah K."/>
            <person name="Emmerich C."/>
        </authorList>
    </citation>
    <scope>NUCLEOTIDE SEQUENCE</scope>
    <source>
        <strain evidence="1">DP1</strain>
    </source>
</reference>
<keyword evidence="2" id="KW-1185">Reference proteome</keyword>
<evidence type="ECO:0000313" key="2">
    <source>
        <dbReference type="Proteomes" id="UP001295684"/>
    </source>
</evidence>
<comment type="caution">
    <text evidence="1">The sequence shown here is derived from an EMBL/GenBank/DDBJ whole genome shotgun (WGS) entry which is preliminary data.</text>
</comment>
<name>A0AAD1XJW7_EUPCR</name>
<accession>A0AAD1XJW7</accession>
<gene>
    <name evidence="1" type="ORF">ECRASSUSDP1_LOCUS15392</name>
</gene>
<protein>
    <submittedName>
        <fullName evidence="1">Uncharacterized protein</fullName>
    </submittedName>
</protein>